<feature type="region of interest" description="Disordered" evidence="1">
    <location>
        <begin position="1"/>
        <end position="20"/>
    </location>
</feature>
<protein>
    <submittedName>
        <fullName evidence="2">Uncharacterized protein</fullName>
    </submittedName>
</protein>
<dbReference type="EMBL" id="KZ825811">
    <property type="protein sequence ID" value="PYH98419.1"/>
    <property type="molecule type" value="Genomic_DNA"/>
</dbReference>
<organism evidence="2 3">
    <name type="scientific">Aspergillus ellipticus CBS 707.79</name>
    <dbReference type="NCBI Taxonomy" id="1448320"/>
    <lineage>
        <taxon>Eukaryota</taxon>
        <taxon>Fungi</taxon>
        <taxon>Dikarya</taxon>
        <taxon>Ascomycota</taxon>
        <taxon>Pezizomycotina</taxon>
        <taxon>Eurotiomycetes</taxon>
        <taxon>Eurotiomycetidae</taxon>
        <taxon>Eurotiales</taxon>
        <taxon>Aspergillaceae</taxon>
        <taxon>Aspergillus</taxon>
        <taxon>Aspergillus subgen. Circumdati</taxon>
    </lineage>
</organism>
<feature type="compositionally biased region" description="Basic and acidic residues" evidence="1">
    <location>
        <begin position="11"/>
        <end position="20"/>
    </location>
</feature>
<proteinExistence type="predicted"/>
<dbReference type="VEuPathDB" id="FungiDB:BO71DRAFT_459886"/>
<gene>
    <name evidence="2" type="ORF">BO71DRAFT_459886</name>
</gene>
<dbReference type="STRING" id="1448320.A0A319DM11"/>
<evidence type="ECO:0000313" key="3">
    <source>
        <dbReference type="Proteomes" id="UP000247810"/>
    </source>
</evidence>
<evidence type="ECO:0000256" key="1">
    <source>
        <dbReference type="SAM" id="MobiDB-lite"/>
    </source>
</evidence>
<evidence type="ECO:0000313" key="2">
    <source>
        <dbReference type="EMBL" id="PYH98419.1"/>
    </source>
</evidence>
<accession>A0A319DM11</accession>
<reference evidence="2 3" key="1">
    <citation type="submission" date="2018-02" db="EMBL/GenBank/DDBJ databases">
        <title>The genomes of Aspergillus section Nigri reveals drivers in fungal speciation.</title>
        <authorList>
            <consortium name="DOE Joint Genome Institute"/>
            <person name="Vesth T.C."/>
            <person name="Nybo J."/>
            <person name="Theobald S."/>
            <person name="Brandl J."/>
            <person name="Frisvad J.C."/>
            <person name="Nielsen K.F."/>
            <person name="Lyhne E.K."/>
            <person name="Kogle M.E."/>
            <person name="Kuo A."/>
            <person name="Riley R."/>
            <person name="Clum A."/>
            <person name="Nolan M."/>
            <person name="Lipzen A."/>
            <person name="Salamov A."/>
            <person name="Henrissat B."/>
            <person name="Wiebenga A."/>
            <person name="De vries R.P."/>
            <person name="Grigoriev I.V."/>
            <person name="Mortensen U.H."/>
            <person name="Andersen M.R."/>
            <person name="Baker S.E."/>
        </authorList>
    </citation>
    <scope>NUCLEOTIDE SEQUENCE [LARGE SCALE GENOMIC DNA]</scope>
    <source>
        <strain evidence="2 3">CBS 707.79</strain>
    </source>
</reference>
<dbReference type="Proteomes" id="UP000247810">
    <property type="component" value="Unassembled WGS sequence"/>
</dbReference>
<dbReference type="OrthoDB" id="4524525at2759"/>
<keyword evidence="3" id="KW-1185">Reference proteome</keyword>
<sequence length="392" mass="44388">MPQKRRGKVRAAGDRRQPGDPERCCVVCGTEFSIADGTSFWPARSRAFLGKKCKGSLSGPCVELEAMEFRDSPSSCMSLYRAIIDGPNEPPYISGVALTTMSLPLSALSVVPKDPSRAVIVEARTRPPHLYAEFHAANVLEPDIHRAQGQQVGYTVHMPCWVLLNRYIGQPSLSENLPVFLRTVEDHWRANTDHWLTYDIVNYDEDAHAILPWVERPLIANHEWVAGSDQHWMGINTMSNPLIIPEIRVVIQRALYGSRERNGVLQGPLVPVEIALMIIDIIYKDSRYGADGIADTQSLLEAFGWHLPDSYWQARCHPRLVFEVADLIKTGQPVDWPLLCFGLETLLCNHEWYYHSGLRNRVRIVHWIEQIRDGFKAKLSATDDAIDDERTE</sequence>
<name>A0A319DM11_9EURO</name>
<dbReference type="AlphaFoldDB" id="A0A319DM11"/>